<dbReference type="AlphaFoldDB" id="A0AAV7QGR7"/>
<feature type="compositionally biased region" description="Basic residues" evidence="1">
    <location>
        <begin position="134"/>
        <end position="143"/>
    </location>
</feature>
<feature type="compositionally biased region" description="Basic and acidic residues" evidence="1">
    <location>
        <begin position="92"/>
        <end position="133"/>
    </location>
</feature>
<feature type="compositionally biased region" description="Basic and acidic residues" evidence="1">
    <location>
        <begin position="56"/>
        <end position="67"/>
    </location>
</feature>
<evidence type="ECO:0000313" key="4">
    <source>
        <dbReference type="Proteomes" id="UP001066276"/>
    </source>
</evidence>
<name>A0AAV7QGR7_PLEWA</name>
<reference evidence="3" key="1">
    <citation type="journal article" date="2022" name="bioRxiv">
        <title>Sequencing and chromosome-scale assembly of the giantPleurodeles waltlgenome.</title>
        <authorList>
            <person name="Brown T."/>
            <person name="Elewa A."/>
            <person name="Iarovenko S."/>
            <person name="Subramanian E."/>
            <person name="Araus A.J."/>
            <person name="Petzold A."/>
            <person name="Susuki M."/>
            <person name="Suzuki K.-i.T."/>
            <person name="Hayashi T."/>
            <person name="Toyoda A."/>
            <person name="Oliveira C."/>
            <person name="Osipova E."/>
            <person name="Leigh N.D."/>
            <person name="Simon A."/>
            <person name="Yun M.H."/>
        </authorList>
    </citation>
    <scope>NUCLEOTIDE SEQUENCE</scope>
    <source>
        <strain evidence="3">20211129_DDA</strain>
        <tissue evidence="3">Liver</tissue>
    </source>
</reference>
<dbReference type="EMBL" id="JANPWB010000010">
    <property type="protein sequence ID" value="KAJ1138869.1"/>
    <property type="molecule type" value="Genomic_DNA"/>
</dbReference>
<accession>A0AAV7QGR7</accession>
<feature type="compositionally biased region" description="Polar residues" evidence="1">
    <location>
        <begin position="82"/>
        <end position="91"/>
    </location>
</feature>
<organism evidence="3 4">
    <name type="scientific">Pleurodeles waltl</name>
    <name type="common">Iberian ribbed newt</name>
    <dbReference type="NCBI Taxonomy" id="8319"/>
    <lineage>
        <taxon>Eukaryota</taxon>
        <taxon>Metazoa</taxon>
        <taxon>Chordata</taxon>
        <taxon>Craniata</taxon>
        <taxon>Vertebrata</taxon>
        <taxon>Euteleostomi</taxon>
        <taxon>Amphibia</taxon>
        <taxon>Batrachia</taxon>
        <taxon>Caudata</taxon>
        <taxon>Salamandroidea</taxon>
        <taxon>Salamandridae</taxon>
        <taxon>Pleurodelinae</taxon>
        <taxon>Pleurodeles</taxon>
    </lineage>
</organism>
<dbReference type="Proteomes" id="UP001066276">
    <property type="component" value="Chromosome 6"/>
</dbReference>
<feature type="region of interest" description="Disordered" evidence="1">
    <location>
        <begin position="32"/>
        <end position="143"/>
    </location>
</feature>
<protein>
    <submittedName>
        <fullName evidence="3">Uncharacterized protein</fullName>
    </submittedName>
</protein>
<keyword evidence="4" id="KW-1185">Reference proteome</keyword>
<evidence type="ECO:0000256" key="1">
    <source>
        <dbReference type="SAM" id="MobiDB-lite"/>
    </source>
</evidence>
<evidence type="ECO:0000313" key="3">
    <source>
        <dbReference type="EMBL" id="KAJ1138894.1"/>
    </source>
</evidence>
<dbReference type="EMBL" id="JANPWB010000010">
    <property type="protein sequence ID" value="KAJ1138894.1"/>
    <property type="molecule type" value="Genomic_DNA"/>
</dbReference>
<gene>
    <name evidence="2" type="ORF">NDU88_005250</name>
    <name evidence="3" type="ORF">NDU88_005274</name>
</gene>
<evidence type="ECO:0000313" key="2">
    <source>
        <dbReference type="EMBL" id="KAJ1138869.1"/>
    </source>
</evidence>
<sequence>MDINQKVCNGSAVTGLLRAERATEATMDCVIKKCPRGTSNERDQATSKDFWGQEEEQGRDNVEDGKEVASNYEDVEERKDTGTPQQGSSGDPNKKREVKESNDKEEQNGETRGEDTTPGAETDREPDREECTMRRPRHIPGGM</sequence>
<comment type="caution">
    <text evidence="3">The sequence shown here is derived from an EMBL/GenBank/DDBJ whole genome shotgun (WGS) entry which is preliminary data.</text>
</comment>
<proteinExistence type="predicted"/>